<reference evidence="2" key="1">
    <citation type="submission" date="2016-11" db="UniProtKB">
        <authorList>
            <consortium name="WormBaseParasite"/>
        </authorList>
    </citation>
    <scope>IDENTIFICATION</scope>
</reference>
<protein>
    <submittedName>
        <fullName evidence="2">Secreted protein</fullName>
    </submittedName>
</protein>
<proteinExistence type="predicted"/>
<accession>A0A1I8A5A8</accession>
<dbReference type="WBParaSite" id="L893_g33173.t1">
    <property type="protein sequence ID" value="L893_g33173.t1"/>
    <property type="gene ID" value="L893_g33173"/>
</dbReference>
<keyword evidence="1" id="KW-1185">Reference proteome</keyword>
<name>A0A1I8A5A8_9BILA</name>
<dbReference type="AlphaFoldDB" id="A0A1I8A5A8"/>
<dbReference type="Proteomes" id="UP000095287">
    <property type="component" value="Unplaced"/>
</dbReference>
<evidence type="ECO:0000313" key="1">
    <source>
        <dbReference type="Proteomes" id="UP000095287"/>
    </source>
</evidence>
<sequence>MNSEVRLVAILGLAVCRGPLPQPVWSKEFSRARAVNSRLVRALPTNSSAPVASRTHNCRVVRASSGSVRLGIRIDAGSMLIQWGSRYLLPSKYRLLRVYDPPFKVVYLFTGYVRRLLRVQSKYSDRSESGCALRSDGKRDRAETRLAVILGHFCLKPQLRLENRSTRKPFRVGTTGEDITALSLLYINRHLHQKMNHPPPNVLS</sequence>
<evidence type="ECO:0000313" key="2">
    <source>
        <dbReference type="WBParaSite" id="L893_g33173.t1"/>
    </source>
</evidence>
<organism evidence="1 2">
    <name type="scientific">Steinernema glaseri</name>
    <dbReference type="NCBI Taxonomy" id="37863"/>
    <lineage>
        <taxon>Eukaryota</taxon>
        <taxon>Metazoa</taxon>
        <taxon>Ecdysozoa</taxon>
        <taxon>Nematoda</taxon>
        <taxon>Chromadorea</taxon>
        <taxon>Rhabditida</taxon>
        <taxon>Tylenchina</taxon>
        <taxon>Panagrolaimomorpha</taxon>
        <taxon>Strongyloidoidea</taxon>
        <taxon>Steinernematidae</taxon>
        <taxon>Steinernema</taxon>
    </lineage>
</organism>